<dbReference type="EMBL" id="CP022347">
    <property type="protein sequence ID" value="ASQ30861.1"/>
    <property type="molecule type" value="Genomic_DNA"/>
</dbReference>
<dbReference type="KEGG" id="cavi:CAV_1235"/>
<dbReference type="PANTHER" id="PTHR35866">
    <property type="entry name" value="PUTATIVE-RELATED"/>
    <property type="match status" value="1"/>
</dbReference>
<gene>
    <name evidence="1" type="ORF">CAV_1235</name>
</gene>
<evidence type="ECO:0000313" key="1">
    <source>
        <dbReference type="EMBL" id="ASQ30861.1"/>
    </source>
</evidence>
<dbReference type="InterPro" id="IPR005358">
    <property type="entry name" value="Puta_zinc/iron-chelating_dom"/>
</dbReference>
<dbReference type="AlphaFoldDB" id="A0A222MYH7"/>
<accession>A0A222MYH7</accession>
<sequence length="122" mass="14703">MIYDKNFDYSFDENACKNCDAKCCTGESGYIYANLDEIEKLRAKFKLSFKDFEEKYLLKVNGRYSFKEYKYQDGFACVFFDELNKNCSIYELRPEQCKTFPFWNYFKTHKKELKKECIGVCF</sequence>
<name>A0A222MYH7_9BACT</name>
<keyword evidence="2" id="KW-1185">Reference proteome</keyword>
<dbReference type="Proteomes" id="UP000201169">
    <property type="component" value="Chromosome"/>
</dbReference>
<protein>
    <submittedName>
        <fullName evidence="1">Predicted Fe-S cluster-containing protein</fullName>
    </submittedName>
</protein>
<dbReference type="OrthoDB" id="9810361at2"/>
<dbReference type="RefSeq" id="WP_094325660.1">
    <property type="nucleotide sequence ID" value="NZ_CP022347.1"/>
</dbReference>
<dbReference type="PANTHER" id="PTHR35866:SF1">
    <property type="entry name" value="YKGJ FAMILY CYSTEINE CLUSTER PROTEIN"/>
    <property type="match status" value="1"/>
</dbReference>
<proteinExistence type="predicted"/>
<reference evidence="1 2" key="1">
    <citation type="submission" date="2017-07" db="EMBL/GenBank/DDBJ databases">
        <title>Analysis of two Campylobacter avium genomes and identification of a novel hippuricase gene.</title>
        <authorList>
            <person name="Miller W.G."/>
            <person name="Chapman M.H."/>
            <person name="Yee E."/>
            <person name="Revez J."/>
            <person name="Bono J.L."/>
            <person name="Rossi M."/>
        </authorList>
    </citation>
    <scope>NUCLEOTIDE SEQUENCE [LARGE SCALE GENOMIC DNA]</scope>
    <source>
        <strain evidence="1 2">LMG 24591</strain>
    </source>
</reference>
<organism evidence="1 2">
    <name type="scientific">Campylobacter avium LMG 24591</name>
    <dbReference type="NCBI Taxonomy" id="522484"/>
    <lineage>
        <taxon>Bacteria</taxon>
        <taxon>Pseudomonadati</taxon>
        <taxon>Campylobacterota</taxon>
        <taxon>Epsilonproteobacteria</taxon>
        <taxon>Campylobacterales</taxon>
        <taxon>Campylobacteraceae</taxon>
        <taxon>Campylobacter</taxon>
    </lineage>
</organism>
<dbReference type="Pfam" id="PF03692">
    <property type="entry name" value="CxxCxxCC"/>
    <property type="match status" value="1"/>
</dbReference>
<evidence type="ECO:0000313" key="2">
    <source>
        <dbReference type="Proteomes" id="UP000201169"/>
    </source>
</evidence>